<name>A0A556VB69_BAGYA</name>
<feature type="compositionally biased region" description="Basic and acidic residues" evidence="1">
    <location>
        <begin position="173"/>
        <end position="189"/>
    </location>
</feature>
<keyword evidence="3" id="KW-1185">Reference proteome</keyword>
<feature type="compositionally biased region" description="Basic and acidic residues" evidence="1">
    <location>
        <begin position="246"/>
        <end position="257"/>
    </location>
</feature>
<feature type="compositionally biased region" description="Polar residues" evidence="1">
    <location>
        <begin position="264"/>
        <end position="274"/>
    </location>
</feature>
<proteinExistence type="predicted"/>
<organism evidence="2 3">
    <name type="scientific">Bagarius yarrelli</name>
    <name type="common">Goonch</name>
    <name type="synonym">Bagrus yarrelli</name>
    <dbReference type="NCBI Taxonomy" id="175774"/>
    <lineage>
        <taxon>Eukaryota</taxon>
        <taxon>Metazoa</taxon>
        <taxon>Chordata</taxon>
        <taxon>Craniata</taxon>
        <taxon>Vertebrata</taxon>
        <taxon>Euteleostomi</taxon>
        <taxon>Actinopterygii</taxon>
        <taxon>Neopterygii</taxon>
        <taxon>Teleostei</taxon>
        <taxon>Ostariophysi</taxon>
        <taxon>Siluriformes</taxon>
        <taxon>Sisoridae</taxon>
        <taxon>Sisorinae</taxon>
        <taxon>Bagarius</taxon>
    </lineage>
</organism>
<accession>A0A556VB69</accession>
<feature type="compositionally biased region" description="Basic and acidic residues" evidence="1">
    <location>
        <begin position="40"/>
        <end position="52"/>
    </location>
</feature>
<dbReference type="Proteomes" id="UP000319801">
    <property type="component" value="Unassembled WGS sequence"/>
</dbReference>
<protein>
    <submittedName>
        <fullName evidence="2">Uncharacterized protein</fullName>
    </submittedName>
</protein>
<sequence length="283" mass="32003">MSVSDNGQKIRPVKEKTSHRKSGLSASQKVGDLPPHRTFRLTESRDFPESRELQKVTESRDFLLTGDFPPHRKLDKENLWLRNKRIKSRDFPPHRKSGLSASQKVGTFRLTESRDFPPHRKSGLSAHLTESRDFPSQSGLSASQKVGTFRFPPHRKSFLLTVGTSSSQTPLTESRDFPPHRKSGRDFPHKKSGLSSSQKVGTFPSQKVGTFLTESRDFPPHRKSGLSASQKVGTFRLTESRDFLLHRSRDFPPESRDFHRKSGLSASLSASQKVGQRKSMVEK</sequence>
<evidence type="ECO:0000313" key="2">
    <source>
        <dbReference type="EMBL" id="TTG02117.1"/>
    </source>
</evidence>
<gene>
    <name evidence="2" type="ORF">Baya_15053</name>
</gene>
<reference evidence="2 3" key="1">
    <citation type="journal article" date="2019" name="Genome Biol. Evol.">
        <title>Whole-Genome Sequencing of the Giant Devil Catfish, Bagarius yarrelli.</title>
        <authorList>
            <person name="Jiang W."/>
            <person name="Lv Y."/>
            <person name="Cheng L."/>
            <person name="Yang K."/>
            <person name="Chao B."/>
            <person name="Wang X."/>
            <person name="Li Y."/>
            <person name="Pan X."/>
            <person name="You X."/>
            <person name="Zhang Y."/>
            <person name="Yang J."/>
            <person name="Li J."/>
            <person name="Zhang X."/>
            <person name="Liu S."/>
            <person name="Sun C."/>
            <person name="Yang J."/>
            <person name="Shi Q."/>
        </authorList>
    </citation>
    <scope>NUCLEOTIDE SEQUENCE [LARGE SCALE GENOMIC DNA]</scope>
    <source>
        <strain evidence="2">JWS20170419001</strain>
        <tissue evidence="2">Muscle</tissue>
    </source>
</reference>
<evidence type="ECO:0000256" key="1">
    <source>
        <dbReference type="SAM" id="MobiDB-lite"/>
    </source>
</evidence>
<evidence type="ECO:0000313" key="3">
    <source>
        <dbReference type="Proteomes" id="UP000319801"/>
    </source>
</evidence>
<comment type="caution">
    <text evidence="2">The sequence shown here is derived from an EMBL/GenBank/DDBJ whole genome shotgun (WGS) entry which is preliminary data.</text>
</comment>
<feature type="region of interest" description="Disordered" evidence="1">
    <location>
        <begin position="161"/>
        <end position="205"/>
    </location>
</feature>
<feature type="region of interest" description="Disordered" evidence="1">
    <location>
        <begin position="246"/>
        <end position="283"/>
    </location>
</feature>
<feature type="region of interest" description="Disordered" evidence="1">
    <location>
        <begin position="1"/>
        <end position="52"/>
    </location>
</feature>
<feature type="compositionally biased region" description="Polar residues" evidence="1">
    <location>
        <begin position="193"/>
        <end position="205"/>
    </location>
</feature>
<feature type="compositionally biased region" description="Polar residues" evidence="1">
    <location>
        <begin position="162"/>
        <end position="172"/>
    </location>
</feature>
<dbReference type="AlphaFoldDB" id="A0A556VB69"/>
<feature type="region of interest" description="Disordered" evidence="1">
    <location>
        <begin position="113"/>
        <end position="141"/>
    </location>
</feature>
<dbReference type="EMBL" id="VCAZ01000199">
    <property type="protein sequence ID" value="TTG02117.1"/>
    <property type="molecule type" value="Genomic_DNA"/>
</dbReference>